<keyword evidence="2" id="KW-1185">Reference proteome</keyword>
<sequence length="108" mass="12498">MRKRKQPELDELNSIMDALELKIANQMESFKVSIEAVVTDPVKNAVNLVLEREMCKLTTSINDTLDQFNPRLNDMQDSVNYISNRQDAFDVCLKAMKDHSLRRKEIPT</sequence>
<dbReference type="EMBL" id="CAJQZP010000301">
    <property type="protein sequence ID" value="CAG4955638.1"/>
    <property type="molecule type" value="Genomic_DNA"/>
</dbReference>
<comment type="caution">
    <text evidence="1">The sequence shown here is derived from an EMBL/GenBank/DDBJ whole genome shotgun (WGS) entry which is preliminary data.</text>
</comment>
<reference evidence="1" key="1">
    <citation type="submission" date="2021-04" db="EMBL/GenBank/DDBJ databases">
        <authorList>
            <person name="Tunstrom K."/>
        </authorList>
    </citation>
    <scope>NUCLEOTIDE SEQUENCE</scope>
</reference>
<accession>A0A8S3WF90</accession>
<evidence type="ECO:0000313" key="2">
    <source>
        <dbReference type="Proteomes" id="UP000691718"/>
    </source>
</evidence>
<protein>
    <submittedName>
        <fullName evidence="1">(apollo) hypothetical protein</fullName>
    </submittedName>
</protein>
<gene>
    <name evidence="1" type="ORF">PAPOLLO_LOCUS5344</name>
</gene>
<dbReference type="OrthoDB" id="7508823at2759"/>
<dbReference type="Proteomes" id="UP000691718">
    <property type="component" value="Unassembled WGS sequence"/>
</dbReference>
<name>A0A8S3WF90_PARAO</name>
<proteinExistence type="predicted"/>
<evidence type="ECO:0000313" key="1">
    <source>
        <dbReference type="EMBL" id="CAG4955638.1"/>
    </source>
</evidence>
<organism evidence="1 2">
    <name type="scientific">Parnassius apollo</name>
    <name type="common">Apollo butterfly</name>
    <name type="synonym">Papilio apollo</name>
    <dbReference type="NCBI Taxonomy" id="110799"/>
    <lineage>
        <taxon>Eukaryota</taxon>
        <taxon>Metazoa</taxon>
        <taxon>Ecdysozoa</taxon>
        <taxon>Arthropoda</taxon>
        <taxon>Hexapoda</taxon>
        <taxon>Insecta</taxon>
        <taxon>Pterygota</taxon>
        <taxon>Neoptera</taxon>
        <taxon>Endopterygota</taxon>
        <taxon>Lepidoptera</taxon>
        <taxon>Glossata</taxon>
        <taxon>Ditrysia</taxon>
        <taxon>Papilionoidea</taxon>
        <taxon>Papilionidae</taxon>
        <taxon>Parnassiinae</taxon>
        <taxon>Parnassini</taxon>
        <taxon>Parnassius</taxon>
        <taxon>Parnassius</taxon>
    </lineage>
</organism>
<dbReference type="AlphaFoldDB" id="A0A8S3WF90"/>